<proteinExistence type="predicted"/>
<reference evidence="2" key="1">
    <citation type="submission" date="2018-01" db="EMBL/GenBank/DDBJ databases">
        <title>An insight into the sialome of Amazonian anophelines.</title>
        <authorList>
            <person name="Ribeiro J.M."/>
            <person name="Scarpassa V."/>
            <person name="Calvo E."/>
        </authorList>
    </citation>
    <scope>NUCLEOTIDE SEQUENCE</scope>
    <source>
        <tissue evidence="2">Salivary glands</tissue>
    </source>
</reference>
<feature type="signal peptide" evidence="1">
    <location>
        <begin position="1"/>
        <end position="29"/>
    </location>
</feature>
<protein>
    <submittedName>
        <fullName evidence="2">Putative secreted peptide</fullName>
    </submittedName>
</protein>
<dbReference type="AlphaFoldDB" id="A0A2M3ZXP6"/>
<keyword evidence="1" id="KW-0732">Signal</keyword>
<accession>A0A2M3ZXP6</accession>
<dbReference type="EMBL" id="GGFM01012520">
    <property type="protein sequence ID" value="MBW33271.1"/>
    <property type="molecule type" value="Transcribed_RNA"/>
</dbReference>
<name>A0A2M3ZXP6_9DIPT</name>
<sequence length="75" mass="8738">MASSVLRNVLTALPLLLVFLFMAAPLLNHLEEENQKWFNHPSPFLHEHCRHCAAIMRLAWGCQRQGTRSRDEDRL</sequence>
<feature type="chain" id="PRO_5014643169" evidence="1">
    <location>
        <begin position="30"/>
        <end position="75"/>
    </location>
</feature>
<evidence type="ECO:0000256" key="1">
    <source>
        <dbReference type="SAM" id="SignalP"/>
    </source>
</evidence>
<organism evidence="2">
    <name type="scientific">Anopheles braziliensis</name>
    <dbReference type="NCBI Taxonomy" id="58242"/>
    <lineage>
        <taxon>Eukaryota</taxon>
        <taxon>Metazoa</taxon>
        <taxon>Ecdysozoa</taxon>
        <taxon>Arthropoda</taxon>
        <taxon>Hexapoda</taxon>
        <taxon>Insecta</taxon>
        <taxon>Pterygota</taxon>
        <taxon>Neoptera</taxon>
        <taxon>Endopterygota</taxon>
        <taxon>Diptera</taxon>
        <taxon>Nematocera</taxon>
        <taxon>Culicoidea</taxon>
        <taxon>Culicidae</taxon>
        <taxon>Anophelinae</taxon>
        <taxon>Anopheles</taxon>
    </lineage>
</organism>
<evidence type="ECO:0000313" key="2">
    <source>
        <dbReference type="EMBL" id="MBW33271.1"/>
    </source>
</evidence>